<dbReference type="STRING" id="1141098.A0A1Y2D8S5"/>
<evidence type="ECO:0000256" key="6">
    <source>
        <dbReference type="ARBA" id="ARBA00022679"/>
    </source>
</evidence>
<gene>
    <name evidence="13" type="ORF">BCR38DRAFT_356780</name>
</gene>
<dbReference type="Gene3D" id="3.90.550.50">
    <property type="match status" value="1"/>
</dbReference>
<keyword evidence="9" id="KW-0735">Signal-anchor</keyword>
<protein>
    <recommendedName>
        <fullName evidence="4">N-acetylgalactosaminide beta-1,3-galactosyltransferase</fullName>
        <ecNumber evidence="4">2.4.1.122</ecNumber>
    </recommendedName>
</protein>
<evidence type="ECO:0000256" key="5">
    <source>
        <dbReference type="ARBA" id="ARBA00022676"/>
    </source>
</evidence>
<dbReference type="GO" id="GO:0016263">
    <property type="term" value="F:glycoprotein-N-acetylgalactosamine 3-beta-galactosyltransferase activity"/>
    <property type="evidence" value="ECO:0007669"/>
    <property type="project" value="UniProtKB-EC"/>
</dbReference>
<evidence type="ECO:0000256" key="11">
    <source>
        <dbReference type="ARBA" id="ARBA00023136"/>
    </source>
</evidence>
<dbReference type="PANTHER" id="PTHR23033:SF47">
    <property type="entry name" value="APPLE DOMAIN-CONTAINING PROTEIN-RELATED"/>
    <property type="match status" value="1"/>
</dbReference>
<evidence type="ECO:0000256" key="10">
    <source>
        <dbReference type="ARBA" id="ARBA00022989"/>
    </source>
</evidence>
<keyword evidence="5" id="KW-0328">Glycosyltransferase</keyword>
<name>A0A1Y2D8S5_9PEZI</name>
<reference evidence="13 14" key="1">
    <citation type="submission" date="2016-07" db="EMBL/GenBank/DDBJ databases">
        <title>Pervasive Adenine N6-methylation of Active Genes in Fungi.</title>
        <authorList>
            <consortium name="DOE Joint Genome Institute"/>
            <person name="Mondo S.J."/>
            <person name="Dannebaum R.O."/>
            <person name="Kuo R.C."/>
            <person name="Labutti K."/>
            <person name="Haridas S."/>
            <person name="Kuo A."/>
            <person name="Salamov A."/>
            <person name="Ahrendt S.R."/>
            <person name="Lipzen A."/>
            <person name="Sullivan W."/>
            <person name="Andreopoulos W.B."/>
            <person name="Clum A."/>
            <person name="Lindquist E."/>
            <person name="Daum C."/>
            <person name="Ramamoorthy G.K."/>
            <person name="Gryganskyi A."/>
            <person name="Culley D."/>
            <person name="Magnuson J.K."/>
            <person name="James T.Y."/>
            <person name="O'Malley M.A."/>
            <person name="Stajich J.E."/>
            <person name="Spatafora J.W."/>
            <person name="Visel A."/>
            <person name="Grigoriev I.V."/>
        </authorList>
    </citation>
    <scope>NUCLEOTIDE SEQUENCE [LARGE SCALE GENOMIC DNA]</scope>
    <source>
        <strain evidence="13 14">CBS 129021</strain>
    </source>
</reference>
<evidence type="ECO:0000256" key="8">
    <source>
        <dbReference type="ARBA" id="ARBA00022741"/>
    </source>
</evidence>
<comment type="similarity">
    <text evidence="3">Belongs to the glycosyltransferase 31 family. Beta3-Gal-T subfamily.</text>
</comment>
<evidence type="ECO:0000256" key="4">
    <source>
        <dbReference type="ARBA" id="ARBA00012557"/>
    </source>
</evidence>
<evidence type="ECO:0000313" key="13">
    <source>
        <dbReference type="EMBL" id="ORY55662.1"/>
    </source>
</evidence>
<evidence type="ECO:0000256" key="1">
    <source>
        <dbReference type="ARBA" id="ARBA00004606"/>
    </source>
</evidence>
<dbReference type="GeneID" id="63773258"/>
<keyword evidence="7" id="KW-0812">Transmembrane</keyword>
<dbReference type="InterPro" id="IPR003378">
    <property type="entry name" value="Fringe-like_glycosylTrfase"/>
</dbReference>
<dbReference type="PANTHER" id="PTHR23033">
    <property type="entry name" value="BETA1,3-GALACTOSYLTRANSFERASE"/>
    <property type="match status" value="1"/>
</dbReference>
<dbReference type="InParanoid" id="A0A1Y2D8S5"/>
<comment type="pathway">
    <text evidence="2">Protein modification; protein glycosylation.</text>
</comment>
<dbReference type="Pfam" id="PF02434">
    <property type="entry name" value="Fringe"/>
    <property type="match status" value="1"/>
</dbReference>
<evidence type="ECO:0000256" key="2">
    <source>
        <dbReference type="ARBA" id="ARBA00004922"/>
    </source>
</evidence>
<keyword evidence="6" id="KW-0808">Transferase</keyword>
<proteinExistence type="inferred from homology"/>
<dbReference type="Proteomes" id="UP000193689">
    <property type="component" value="Unassembled WGS sequence"/>
</dbReference>
<dbReference type="GO" id="GO:0016020">
    <property type="term" value="C:membrane"/>
    <property type="evidence" value="ECO:0007669"/>
    <property type="project" value="UniProtKB-SubCell"/>
</dbReference>
<organism evidence="13 14">
    <name type="scientific">Pseudomassariella vexata</name>
    <dbReference type="NCBI Taxonomy" id="1141098"/>
    <lineage>
        <taxon>Eukaryota</taxon>
        <taxon>Fungi</taxon>
        <taxon>Dikarya</taxon>
        <taxon>Ascomycota</taxon>
        <taxon>Pezizomycotina</taxon>
        <taxon>Sordariomycetes</taxon>
        <taxon>Xylariomycetidae</taxon>
        <taxon>Amphisphaeriales</taxon>
        <taxon>Pseudomassariaceae</taxon>
        <taxon>Pseudomassariella</taxon>
    </lineage>
</organism>
<dbReference type="AlphaFoldDB" id="A0A1Y2D8S5"/>
<comment type="subcellular location">
    <subcellularLocation>
        <location evidence="1">Membrane</location>
        <topology evidence="1">Single-pass type II membrane protein</topology>
    </subcellularLocation>
</comment>
<keyword evidence="10" id="KW-1133">Transmembrane helix</keyword>
<evidence type="ECO:0000259" key="12">
    <source>
        <dbReference type="Pfam" id="PF02434"/>
    </source>
</evidence>
<accession>A0A1Y2D8S5</accession>
<keyword evidence="11" id="KW-0472">Membrane</keyword>
<evidence type="ECO:0000256" key="9">
    <source>
        <dbReference type="ARBA" id="ARBA00022968"/>
    </source>
</evidence>
<sequence length="429" mass="49272">MPVCPKSSLLDHVLVVIRTGATEVTEKLPIYSKTILRCIPNYVIYSDMEEDLQGHHIYDVLDQVNDDVKKCAPEFELYEKLRSGGRQGLDYETTFGSGPSGAMDNPGWKLDKWKFLPMVERALQHSPDAKWFVFIELDTYMVWQNMLEYLDKFDASQPYYIGKHMYIGSVLFAHGGSGFVLSYAAADKVSKHWKEHQDEYEQYTLEEWAGDMILGKVLEDVGVDLFWSFPNFQGDSLTTIDWNITKIDREPWCYAPTTFHHMITPEFSMVWEFEQNWLRRKQPGASPPCFRDIFKSLVLPWLRAERSDWDNISTGSALSPAEQEAQSSFEKCQAVCGMKQKCIQFSYVQGKCSISNELRLGRAAELQCLEYSNAAGKCIKYETAKSEGDGNPHGESQVRSGWIMNRVEAYVTKLDQSCDGRPERHEWVI</sequence>
<dbReference type="GO" id="GO:0000166">
    <property type="term" value="F:nucleotide binding"/>
    <property type="evidence" value="ECO:0007669"/>
    <property type="project" value="UniProtKB-KW"/>
</dbReference>
<comment type="caution">
    <text evidence="13">The sequence shown here is derived from an EMBL/GenBank/DDBJ whole genome shotgun (WGS) entry which is preliminary data.</text>
</comment>
<dbReference type="EMBL" id="MCFJ01000026">
    <property type="protein sequence ID" value="ORY55662.1"/>
    <property type="molecule type" value="Genomic_DNA"/>
</dbReference>
<keyword evidence="14" id="KW-1185">Reference proteome</keyword>
<dbReference type="OrthoDB" id="414175at2759"/>
<evidence type="ECO:0000313" key="14">
    <source>
        <dbReference type="Proteomes" id="UP000193689"/>
    </source>
</evidence>
<feature type="domain" description="Fringe-like glycosyltransferase" evidence="12">
    <location>
        <begin position="125"/>
        <end position="226"/>
    </location>
</feature>
<dbReference type="EC" id="2.4.1.122" evidence="4"/>
<evidence type="ECO:0000256" key="3">
    <source>
        <dbReference type="ARBA" id="ARBA00006462"/>
    </source>
</evidence>
<dbReference type="InterPro" id="IPR026050">
    <property type="entry name" value="C1GALT1/C1GALT1_chp1"/>
</dbReference>
<keyword evidence="8" id="KW-0547">Nucleotide-binding</keyword>
<dbReference type="RefSeq" id="XP_040709720.1">
    <property type="nucleotide sequence ID" value="XM_040857046.1"/>
</dbReference>
<evidence type="ECO:0000256" key="7">
    <source>
        <dbReference type="ARBA" id="ARBA00022692"/>
    </source>
</evidence>